<name>A0A8H3I283_9LECA</name>
<reference evidence="2" key="1">
    <citation type="submission" date="2021-03" db="EMBL/GenBank/DDBJ databases">
        <authorList>
            <person name="Tagirdzhanova G."/>
        </authorList>
    </citation>
    <scope>NUCLEOTIDE SEQUENCE</scope>
</reference>
<evidence type="ECO:0000313" key="2">
    <source>
        <dbReference type="EMBL" id="CAF9904450.1"/>
    </source>
</evidence>
<comment type="caution">
    <text evidence="2">The sequence shown here is derived from an EMBL/GenBank/DDBJ whole genome shotgun (WGS) entry which is preliminary data.</text>
</comment>
<feature type="compositionally biased region" description="Low complexity" evidence="1">
    <location>
        <begin position="242"/>
        <end position="266"/>
    </location>
</feature>
<dbReference type="Proteomes" id="UP000664534">
    <property type="component" value="Unassembled WGS sequence"/>
</dbReference>
<proteinExistence type="predicted"/>
<protein>
    <submittedName>
        <fullName evidence="2">Uncharacterized protein</fullName>
    </submittedName>
</protein>
<feature type="compositionally biased region" description="Polar residues" evidence="1">
    <location>
        <begin position="340"/>
        <end position="351"/>
    </location>
</feature>
<feature type="region of interest" description="Disordered" evidence="1">
    <location>
        <begin position="219"/>
        <end position="714"/>
    </location>
</feature>
<feature type="compositionally biased region" description="Basic residues" evidence="1">
    <location>
        <begin position="368"/>
        <end position="380"/>
    </location>
</feature>
<dbReference type="EMBL" id="CAJPDT010000001">
    <property type="protein sequence ID" value="CAF9904450.1"/>
    <property type="molecule type" value="Genomic_DNA"/>
</dbReference>
<evidence type="ECO:0000256" key="1">
    <source>
        <dbReference type="SAM" id="MobiDB-lite"/>
    </source>
</evidence>
<feature type="compositionally biased region" description="Polar residues" evidence="1">
    <location>
        <begin position="561"/>
        <end position="570"/>
    </location>
</feature>
<accession>A0A8H3I283</accession>
<feature type="compositionally biased region" description="Low complexity" evidence="1">
    <location>
        <begin position="676"/>
        <end position="702"/>
    </location>
</feature>
<organism evidence="2 3">
    <name type="scientific">Imshaugia aleurites</name>
    <dbReference type="NCBI Taxonomy" id="172621"/>
    <lineage>
        <taxon>Eukaryota</taxon>
        <taxon>Fungi</taxon>
        <taxon>Dikarya</taxon>
        <taxon>Ascomycota</taxon>
        <taxon>Pezizomycotina</taxon>
        <taxon>Lecanoromycetes</taxon>
        <taxon>OSLEUM clade</taxon>
        <taxon>Lecanoromycetidae</taxon>
        <taxon>Lecanorales</taxon>
        <taxon>Lecanorineae</taxon>
        <taxon>Parmeliaceae</taxon>
        <taxon>Imshaugia</taxon>
    </lineage>
</organism>
<sequence length="782" mass="86823">MAQHPGIPWDQRPDYLALTQRVDPAGIVTAYNPPRPGVSATDVTSFVYGQVDSAVSYLERWSLTASSSQATITTANWPEIMYYLHPLAEWTAFRSTPRPPQKVDANGQPMVERFPAPGQPPRPLLDFPVLPDTICSEEFLWWIELWRRMDPRIKWADILMRIEVPNHSVTFDRKLQNSTNNLINRHEHRRYNMLAWHTTGANSMRTNEVRRTVLARVAAAQPPLPPNSTRGLTPGLINPQLGNVPGNVVPQPVTRNGLGRLRVGGRQANPPQLTQAQPGLTQNNQGRKPRVQGNRVPSKRRHSSEEDQGQRPKRQTQNPNDNTEEDDMEIGSDASESVEETPSSFLKTPRTQGFRIPKVAKPKTVIGKAKRGGIKKKPKPKNVGTAKKDKRSTVHQQQVATTESELSELESDAQDNEAGDSSVGTILYPGDPGFEDAFQASRRARRPAQNVVPVPTRQHGPRRPPRQAYSELDDNAQNNEVRDSSAGPILYEDDPGFEDAFQASRQARRPAQDAGPIHRPDPHLPPRRARPPPSRALARAPEIIRSITDHVSDSELLGDSEGSTLVSETQGDVEESTLVASSPMRSRRPTVRSSRVPQSRGVRITEDNEGHAVVTRQSSAASVGLPVAPANRPPPSYYTRRDDGSHVHYVDGSGLPGYVTHPPPSSNPRYSFTPSQRAQVQAQANAQQDSQPAAQTPAVAPTGRGNPNANRTSRLAAEAARHNNALSNEMARRERIERNELGRHTRAVREILREDSFEYGAGFVEREDERERRERLGDSDED</sequence>
<feature type="compositionally biased region" description="Polar residues" evidence="1">
    <location>
        <begin position="269"/>
        <end position="286"/>
    </location>
</feature>
<feature type="compositionally biased region" description="Basic and acidic residues" evidence="1">
    <location>
        <begin position="639"/>
        <end position="649"/>
    </location>
</feature>
<feature type="compositionally biased region" description="Acidic residues" evidence="1">
    <location>
        <begin position="405"/>
        <end position="418"/>
    </location>
</feature>
<dbReference type="AlphaFoldDB" id="A0A8H3I283"/>
<feature type="compositionally biased region" description="Low complexity" evidence="1">
    <location>
        <begin position="591"/>
        <end position="600"/>
    </location>
</feature>
<keyword evidence="3" id="KW-1185">Reference proteome</keyword>
<dbReference type="OrthoDB" id="5375227at2759"/>
<gene>
    <name evidence="2" type="ORF">IMSHALPRED_000061</name>
</gene>
<evidence type="ECO:0000313" key="3">
    <source>
        <dbReference type="Proteomes" id="UP000664534"/>
    </source>
</evidence>